<keyword evidence="2" id="KW-1185">Reference proteome</keyword>
<evidence type="ECO:0000313" key="2">
    <source>
        <dbReference type="Proteomes" id="UP001595973"/>
    </source>
</evidence>
<name>A0ABV9KDM3_9RHOB</name>
<proteinExistence type="predicted"/>
<reference evidence="2" key="1">
    <citation type="journal article" date="2019" name="Int. J. Syst. Evol. Microbiol.">
        <title>The Global Catalogue of Microorganisms (GCM) 10K type strain sequencing project: providing services to taxonomists for standard genome sequencing and annotation.</title>
        <authorList>
            <consortium name="The Broad Institute Genomics Platform"/>
            <consortium name="The Broad Institute Genome Sequencing Center for Infectious Disease"/>
            <person name="Wu L."/>
            <person name="Ma J."/>
        </authorList>
    </citation>
    <scope>NUCLEOTIDE SEQUENCE [LARGE SCALE GENOMIC DNA]</scope>
    <source>
        <strain evidence="2">CGMCC 4.7283</strain>
    </source>
</reference>
<dbReference type="Proteomes" id="UP001595973">
    <property type="component" value="Unassembled WGS sequence"/>
</dbReference>
<sequence>MFRYKPGYAMRLALMKDDMVWIYCACGYSAPVYVRDVLVTHPHLETLCDLLVRTRCTACGVKAAVQGVTCSWVGRHG</sequence>
<accession>A0ABV9KDM3</accession>
<organism evidence="1 2">
    <name type="scientific">Seohaeicola nanhaiensis</name>
    <dbReference type="NCBI Taxonomy" id="1387282"/>
    <lineage>
        <taxon>Bacteria</taxon>
        <taxon>Pseudomonadati</taxon>
        <taxon>Pseudomonadota</taxon>
        <taxon>Alphaproteobacteria</taxon>
        <taxon>Rhodobacterales</taxon>
        <taxon>Roseobacteraceae</taxon>
        <taxon>Seohaeicola</taxon>
    </lineage>
</organism>
<dbReference type="EMBL" id="JBHSGI010000004">
    <property type="protein sequence ID" value="MFC4668179.1"/>
    <property type="molecule type" value="Genomic_DNA"/>
</dbReference>
<protein>
    <submittedName>
        <fullName evidence="1">Uncharacterized protein</fullName>
    </submittedName>
</protein>
<comment type="caution">
    <text evidence="1">The sequence shown here is derived from an EMBL/GenBank/DDBJ whole genome shotgun (WGS) entry which is preliminary data.</text>
</comment>
<gene>
    <name evidence="1" type="ORF">ACFO5X_06400</name>
</gene>
<dbReference type="RefSeq" id="WP_380716447.1">
    <property type="nucleotide sequence ID" value="NZ_JBHSGI010000004.1"/>
</dbReference>
<evidence type="ECO:0000313" key="1">
    <source>
        <dbReference type="EMBL" id="MFC4668179.1"/>
    </source>
</evidence>